<reference evidence="2" key="1">
    <citation type="journal article" date="2013" name="Nature">
        <title>Pan genome of the phytoplankton Emiliania underpins its global distribution.</title>
        <authorList>
            <person name="Read B.A."/>
            <person name="Kegel J."/>
            <person name="Klute M.J."/>
            <person name="Kuo A."/>
            <person name="Lefebvre S.C."/>
            <person name="Maumus F."/>
            <person name="Mayer C."/>
            <person name="Miller J."/>
            <person name="Monier A."/>
            <person name="Salamov A."/>
            <person name="Young J."/>
            <person name="Aguilar M."/>
            <person name="Claverie J.M."/>
            <person name="Frickenhaus S."/>
            <person name="Gonzalez K."/>
            <person name="Herman E.K."/>
            <person name="Lin Y.C."/>
            <person name="Napier J."/>
            <person name="Ogata H."/>
            <person name="Sarno A.F."/>
            <person name="Shmutz J."/>
            <person name="Schroeder D."/>
            <person name="de Vargas C."/>
            <person name="Verret F."/>
            <person name="von Dassow P."/>
            <person name="Valentin K."/>
            <person name="Van de Peer Y."/>
            <person name="Wheeler G."/>
            <person name="Dacks J.B."/>
            <person name="Delwiche C.F."/>
            <person name="Dyhrman S.T."/>
            <person name="Glockner G."/>
            <person name="John U."/>
            <person name="Richards T."/>
            <person name="Worden A.Z."/>
            <person name="Zhang X."/>
            <person name="Grigoriev I.V."/>
            <person name="Allen A.E."/>
            <person name="Bidle K."/>
            <person name="Borodovsky M."/>
            <person name="Bowler C."/>
            <person name="Brownlee C."/>
            <person name="Cock J.M."/>
            <person name="Elias M."/>
            <person name="Gladyshev V.N."/>
            <person name="Groth M."/>
            <person name="Guda C."/>
            <person name="Hadaegh A."/>
            <person name="Iglesias-Rodriguez M.D."/>
            <person name="Jenkins J."/>
            <person name="Jones B.M."/>
            <person name="Lawson T."/>
            <person name="Leese F."/>
            <person name="Lindquist E."/>
            <person name="Lobanov A."/>
            <person name="Lomsadze A."/>
            <person name="Malik S.B."/>
            <person name="Marsh M.E."/>
            <person name="Mackinder L."/>
            <person name="Mock T."/>
            <person name="Mueller-Roeber B."/>
            <person name="Pagarete A."/>
            <person name="Parker M."/>
            <person name="Probert I."/>
            <person name="Quesneville H."/>
            <person name="Raines C."/>
            <person name="Rensing S.A."/>
            <person name="Riano-Pachon D.M."/>
            <person name="Richier S."/>
            <person name="Rokitta S."/>
            <person name="Shiraiwa Y."/>
            <person name="Soanes D.M."/>
            <person name="van der Giezen M."/>
            <person name="Wahlund T.M."/>
            <person name="Williams B."/>
            <person name="Wilson W."/>
            <person name="Wolfe G."/>
            <person name="Wurch L.L."/>
        </authorList>
    </citation>
    <scope>NUCLEOTIDE SEQUENCE</scope>
</reference>
<accession>A0A0D3I3J4</accession>
<dbReference type="Proteomes" id="UP000013827">
    <property type="component" value="Unassembled WGS sequence"/>
</dbReference>
<sequence length="168" mass="17508">MVLVASEPISAGGEIRIDYEGGSSRAGSGSTAYWGAETGMGEPREDGAWRAAVVDGLARLQSAARASQGGEDVDAASAVLACSVADETAAPLPWGGERGGDARLRLLVPSLAKKLAGLRARVASCQWGIVASHLPGRTGAECRERRVLIFLGPLLRGFLHDRTQRVSL</sequence>
<evidence type="ECO:0000313" key="1">
    <source>
        <dbReference type="EnsemblProtists" id="EOD05829"/>
    </source>
</evidence>
<dbReference type="HOGENOM" id="CLU_1589500_0_0_1"/>
<name>A0A0D3I3J4_EMIH1</name>
<dbReference type="GeneID" id="17251910"/>
<dbReference type="CDD" id="cd00167">
    <property type="entry name" value="SANT"/>
    <property type="match status" value="1"/>
</dbReference>
<dbReference type="RefSeq" id="XP_005758258.1">
    <property type="nucleotide sequence ID" value="XM_005758201.1"/>
</dbReference>
<keyword evidence="2" id="KW-1185">Reference proteome</keyword>
<proteinExistence type="predicted"/>
<organism evidence="1 2">
    <name type="scientific">Emiliania huxleyi (strain CCMP1516)</name>
    <dbReference type="NCBI Taxonomy" id="280463"/>
    <lineage>
        <taxon>Eukaryota</taxon>
        <taxon>Haptista</taxon>
        <taxon>Haptophyta</taxon>
        <taxon>Prymnesiophyceae</taxon>
        <taxon>Isochrysidales</taxon>
        <taxon>Noelaerhabdaceae</taxon>
        <taxon>Emiliania</taxon>
    </lineage>
</organism>
<dbReference type="KEGG" id="ehx:EMIHUDRAFT_219955"/>
<dbReference type="EnsemblProtists" id="EOD05829">
    <property type="protein sequence ID" value="EOD05829"/>
    <property type="gene ID" value="EMIHUDRAFT_219955"/>
</dbReference>
<protein>
    <submittedName>
        <fullName evidence="1">Uncharacterized protein</fullName>
    </submittedName>
</protein>
<dbReference type="InterPro" id="IPR001005">
    <property type="entry name" value="SANT/Myb"/>
</dbReference>
<evidence type="ECO:0000313" key="2">
    <source>
        <dbReference type="Proteomes" id="UP000013827"/>
    </source>
</evidence>
<dbReference type="PaxDb" id="2903-EOD05829"/>
<reference evidence="1" key="2">
    <citation type="submission" date="2024-10" db="UniProtKB">
        <authorList>
            <consortium name="EnsemblProtists"/>
        </authorList>
    </citation>
    <scope>IDENTIFICATION</scope>
</reference>
<dbReference type="AlphaFoldDB" id="A0A0D3I3J4"/>